<evidence type="ECO:0000313" key="3">
    <source>
        <dbReference type="Proteomes" id="UP000886595"/>
    </source>
</evidence>
<comment type="caution">
    <text evidence="2">The sequence shown here is derived from an EMBL/GenBank/DDBJ whole genome shotgun (WGS) entry which is preliminary data.</text>
</comment>
<keyword evidence="3" id="KW-1185">Reference proteome</keyword>
<reference evidence="2 3" key="1">
    <citation type="submission" date="2020-02" db="EMBL/GenBank/DDBJ databases">
        <authorList>
            <person name="Ma Q."/>
            <person name="Huang Y."/>
            <person name="Song X."/>
            <person name="Pei D."/>
        </authorList>
    </citation>
    <scope>NUCLEOTIDE SEQUENCE [LARGE SCALE GENOMIC DNA]</scope>
    <source>
        <strain evidence="2">Sxm20200214</strain>
        <tissue evidence="2">Leaf</tissue>
    </source>
</reference>
<evidence type="ECO:0000313" key="2">
    <source>
        <dbReference type="EMBL" id="KAG2314240.1"/>
    </source>
</evidence>
<dbReference type="EMBL" id="JAAMPC010000004">
    <property type="protein sequence ID" value="KAG2314240.1"/>
    <property type="molecule type" value="Genomic_DNA"/>
</dbReference>
<accession>A0A8X7VMY8</accession>
<proteinExistence type="predicted"/>
<gene>
    <name evidence="2" type="ORF">Bca52824_017362</name>
</gene>
<evidence type="ECO:0000256" key="1">
    <source>
        <dbReference type="SAM" id="MobiDB-lite"/>
    </source>
</evidence>
<dbReference type="Proteomes" id="UP000886595">
    <property type="component" value="Unassembled WGS sequence"/>
</dbReference>
<name>A0A8X7VMY8_BRACI</name>
<organism evidence="2 3">
    <name type="scientific">Brassica carinata</name>
    <name type="common">Ethiopian mustard</name>
    <name type="synonym">Abyssinian cabbage</name>
    <dbReference type="NCBI Taxonomy" id="52824"/>
    <lineage>
        <taxon>Eukaryota</taxon>
        <taxon>Viridiplantae</taxon>
        <taxon>Streptophyta</taxon>
        <taxon>Embryophyta</taxon>
        <taxon>Tracheophyta</taxon>
        <taxon>Spermatophyta</taxon>
        <taxon>Magnoliopsida</taxon>
        <taxon>eudicotyledons</taxon>
        <taxon>Gunneridae</taxon>
        <taxon>Pentapetalae</taxon>
        <taxon>rosids</taxon>
        <taxon>malvids</taxon>
        <taxon>Brassicales</taxon>
        <taxon>Brassicaceae</taxon>
        <taxon>Brassiceae</taxon>
        <taxon>Brassica</taxon>
    </lineage>
</organism>
<feature type="region of interest" description="Disordered" evidence="1">
    <location>
        <begin position="24"/>
        <end position="64"/>
    </location>
</feature>
<feature type="compositionally biased region" description="Basic and acidic residues" evidence="1">
    <location>
        <begin position="27"/>
        <end position="48"/>
    </location>
</feature>
<sequence>MSDAFQGTSSIPVWHSWFRGKARTPRVRFETEPQEKRDKERRREDPRVPEIGGEGMFFIPETNEDDEDLTSLVPEFQGFTEMEIFWSSHNGAEDTKRQFNFRDETDEMEDLYYSEDGEARTDVDEACPEQSFSSYKKDYISFITITTKTEENEDYAQNRGTYYLN</sequence>
<protein>
    <submittedName>
        <fullName evidence="2">Uncharacterized protein</fullName>
    </submittedName>
</protein>
<dbReference type="AlphaFoldDB" id="A0A8X7VMY8"/>